<feature type="region of interest" description="Disordered" evidence="5">
    <location>
        <begin position="55"/>
        <end position="151"/>
    </location>
</feature>
<dbReference type="OMA" id="EPEICEY"/>
<keyword evidence="1" id="KW-0479">Metal-binding</keyword>
<feature type="domain" description="PPM-type phosphatase" evidence="6">
    <location>
        <begin position="153"/>
        <end position="471"/>
    </location>
</feature>
<reference evidence="7 8" key="1">
    <citation type="journal article" date="2013" name="Genome Biol.">
        <title>Genome of Acanthamoeba castellanii highlights extensive lateral gene transfer and early evolution of tyrosine kinase signaling.</title>
        <authorList>
            <person name="Clarke M."/>
            <person name="Lohan A.J."/>
            <person name="Liu B."/>
            <person name="Lagkouvardos I."/>
            <person name="Roy S."/>
            <person name="Zafar N."/>
            <person name="Bertelli C."/>
            <person name="Schilde C."/>
            <person name="Kianianmomeni A."/>
            <person name="Burglin T.R."/>
            <person name="Frech C."/>
            <person name="Turcotte B."/>
            <person name="Kopec K.O."/>
            <person name="Synnott J.M."/>
            <person name="Choo C."/>
            <person name="Paponov I."/>
            <person name="Finkler A."/>
            <person name="Soon Heng Tan C."/>
            <person name="Hutchins A.P."/>
            <person name="Weinmeier T."/>
            <person name="Rattei T."/>
            <person name="Chu J.S."/>
            <person name="Gimenez G."/>
            <person name="Irimia M."/>
            <person name="Rigden D.J."/>
            <person name="Fitzpatrick D.A."/>
            <person name="Lorenzo-Morales J."/>
            <person name="Bateman A."/>
            <person name="Chiu C.H."/>
            <person name="Tang P."/>
            <person name="Hegemann P."/>
            <person name="Fromm H."/>
            <person name="Raoult D."/>
            <person name="Greub G."/>
            <person name="Miranda-Saavedra D."/>
            <person name="Chen N."/>
            <person name="Nash P."/>
            <person name="Ginger M.L."/>
            <person name="Horn M."/>
            <person name="Schaap P."/>
            <person name="Caler L."/>
            <person name="Loftus B."/>
        </authorList>
    </citation>
    <scope>NUCLEOTIDE SEQUENCE [LARGE SCALE GENOMIC DNA]</scope>
    <source>
        <strain evidence="7 8">Neff</strain>
    </source>
</reference>
<dbReference type="VEuPathDB" id="AmoebaDB:ACA1_208290"/>
<dbReference type="STRING" id="1257118.L8H0Q6"/>
<dbReference type="SUPFAM" id="SSF81606">
    <property type="entry name" value="PP2C-like"/>
    <property type="match status" value="1"/>
</dbReference>
<dbReference type="InterPro" id="IPR001932">
    <property type="entry name" value="PPM-type_phosphatase-like_dom"/>
</dbReference>
<feature type="compositionally biased region" description="Low complexity" evidence="5">
    <location>
        <begin position="134"/>
        <end position="150"/>
    </location>
</feature>
<dbReference type="EMBL" id="KB007966">
    <property type="protein sequence ID" value="ELR17951.1"/>
    <property type="molecule type" value="Genomic_DNA"/>
</dbReference>
<keyword evidence="3 4" id="KW-0904">Protein phosphatase</keyword>
<dbReference type="InterPro" id="IPR036457">
    <property type="entry name" value="PPM-type-like_dom_sf"/>
</dbReference>
<dbReference type="SMART" id="SM00331">
    <property type="entry name" value="PP2C_SIG"/>
    <property type="match status" value="1"/>
</dbReference>
<evidence type="ECO:0000259" key="6">
    <source>
        <dbReference type="PROSITE" id="PS51746"/>
    </source>
</evidence>
<evidence type="ECO:0000313" key="8">
    <source>
        <dbReference type="Proteomes" id="UP000011083"/>
    </source>
</evidence>
<keyword evidence="8" id="KW-1185">Reference proteome</keyword>
<dbReference type="SMART" id="SM00332">
    <property type="entry name" value="PP2Cc"/>
    <property type="match status" value="1"/>
</dbReference>
<evidence type="ECO:0000313" key="7">
    <source>
        <dbReference type="EMBL" id="ELR17951.1"/>
    </source>
</evidence>
<dbReference type="KEGG" id="acan:ACA1_208290"/>
<dbReference type="GeneID" id="14918698"/>
<dbReference type="CDD" id="cd00143">
    <property type="entry name" value="PP2Cc"/>
    <property type="match status" value="1"/>
</dbReference>
<sequence>MAPQNAIGEEVLEVRKPSLTRRMSMEKRVVRRGSSHILIDVLSDSVEVEEIHDITSSNDHSATSPRFSASSSSIAPSSSVKDHNSLLAEPNRPAHLDKHRITIAAVSPRLRRRPMNDKAAARKSSMPDGGGKQSSSEPSSEPPASSYYEPQLRCGVYSMQGRRKAMEDAHTIDLGSGSGSYAPRSAGASASSSDGSGGNDAKESKPDHGHPSRAGVADELSNALNMPSSPDGLCAFFGVYDGHGGKRASDFASTILHHHILTNDHFHTDLKLAIREGFQRTEQEFLDIARKDNMGDGTTALIAFIKRARLYIGNIGDSEAVLSRNGTAIPLTTVHNPGKNPTEIERVKREGGKLYHDTRLAHPNLNPSFFNLGVSRSIGDLLFKHPDFTKGKPSGLTAEPDVVDVALEKTDQFIILACDGLWDVMDHQQAVDFVREALKQDDDPQVASKALGEEAYKKGSQDNITVVVCTLKEDLGEGSDEVEEREQRGSDEVEEVRVVRAELKEDVPW</sequence>
<name>L8H0Q6_ACACF</name>
<dbReference type="InterPro" id="IPR015655">
    <property type="entry name" value="PP2C"/>
</dbReference>
<evidence type="ECO:0000256" key="2">
    <source>
        <dbReference type="ARBA" id="ARBA00022801"/>
    </source>
</evidence>
<evidence type="ECO:0000256" key="3">
    <source>
        <dbReference type="ARBA" id="ARBA00022912"/>
    </source>
</evidence>
<dbReference type="PROSITE" id="PS51746">
    <property type="entry name" value="PPM_2"/>
    <property type="match status" value="1"/>
</dbReference>
<organism evidence="7 8">
    <name type="scientific">Acanthamoeba castellanii (strain ATCC 30010 / Neff)</name>
    <dbReference type="NCBI Taxonomy" id="1257118"/>
    <lineage>
        <taxon>Eukaryota</taxon>
        <taxon>Amoebozoa</taxon>
        <taxon>Discosea</taxon>
        <taxon>Longamoebia</taxon>
        <taxon>Centramoebida</taxon>
        <taxon>Acanthamoebidae</taxon>
        <taxon>Acanthamoeba</taxon>
    </lineage>
</organism>
<dbReference type="PANTHER" id="PTHR47992">
    <property type="entry name" value="PROTEIN PHOSPHATASE"/>
    <property type="match status" value="1"/>
</dbReference>
<dbReference type="Pfam" id="PF00481">
    <property type="entry name" value="PP2C"/>
    <property type="match status" value="1"/>
</dbReference>
<evidence type="ECO:0000256" key="5">
    <source>
        <dbReference type="SAM" id="MobiDB-lite"/>
    </source>
</evidence>
<dbReference type="Proteomes" id="UP000011083">
    <property type="component" value="Unassembled WGS sequence"/>
</dbReference>
<dbReference type="InterPro" id="IPR000222">
    <property type="entry name" value="PP2C_BS"/>
</dbReference>
<evidence type="ECO:0000256" key="1">
    <source>
        <dbReference type="ARBA" id="ARBA00022723"/>
    </source>
</evidence>
<proteinExistence type="inferred from homology"/>
<feature type="compositionally biased region" description="Basic and acidic residues" evidence="5">
    <location>
        <begin position="200"/>
        <end position="210"/>
    </location>
</feature>
<dbReference type="AlphaFoldDB" id="L8H0Q6"/>
<dbReference type="OrthoDB" id="10264738at2759"/>
<dbReference type="RefSeq" id="XP_004339967.1">
    <property type="nucleotide sequence ID" value="XM_004339919.1"/>
</dbReference>
<evidence type="ECO:0000256" key="4">
    <source>
        <dbReference type="RuleBase" id="RU003465"/>
    </source>
</evidence>
<dbReference type="GO" id="GO:0046872">
    <property type="term" value="F:metal ion binding"/>
    <property type="evidence" value="ECO:0007669"/>
    <property type="project" value="UniProtKB-KW"/>
</dbReference>
<accession>L8H0Q6</accession>
<dbReference type="PROSITE" id="PS01032">
    <property type="entry name" value="PPM_1"/>
    <property type="match status" value="1"/>
</dbReference>
<dbReference type="GO" id="GO:0004722">
    <property type="term" value="F:protein serine/threonine phosphatase activity"/>
    <property type="evidence" value="ECO:0007669"/>
    <property type="project" value="InterPro"/>
</dbReference>
<comment type="similarity">
    <text evidence="4">Belongs to the PP2C family.</text>
</comment>
<gene>
    <name evidence="7" type="ORF">ACA1_208290</name>
</gene>
<keyword evidence="2 4" id="KW-0378">Hydrolase</keyword>
<feature type="compositionally biased region" description="Low complexity" evidence="5">
    <location>
        <begin position="179"/>
        <end position="194"/>
    </location>
</feature>
<feature type="compositionally biased region" description="Low complexity" evidence="5">
    <location>
        <begin position="61"/>
        <end position="79"/>
    </location>
</feature>
<feature type="region of interest" description="Disordered" evidence="5">
    <location>
        <begin position="175"/>
        <end position="215"/>
    </location>
</feature>
<dbReference type="Gene3D" id="3.60.40.10">
    <property type="entry name" value="PPM-type phosphatase domain"/>
    <property type="match status" value="1"/>
</dbReference>
<protein>
    <submittedName>
        <fullName evidence="7">Protein phosphatase 2C domain containing protein</fullName>
    </submittedName>
</protein>